<dbReference type="EMBL" id="CAMAPF010000109">
    <property type="protein sequence ID" value="CAH9100821.1"/>
    <property type="molecule type" value="Genomic_DNA"/>
</dbReference>
<protein>
    <submittedName>
        <fullName evidence="1">Uncharacterized protein</fullName>
    </submittedName>
</protein>
<evidence type="ECO:0000313" key="2">
    <source>
        <dbReference type="Proteomes" id="UP001152523"/>
    </source>
</evidence>
<dbReference type="Proteomes" id="UP001152523">
    <property type="component" value="Unassembled WGS sequence"/>
</dbReference>
<dbReference type="AlphaFoldDB" id="A0AAV0DMB2"/>
<name>A0AAV0DMB2_9ASTE</name>
<organism evidence="1 2">
    <name type="scientific">Cuscuta epithymum</name>
    <dbReference type="NCBI Taxonomy" id="186058"/>
    <lineage>
        <taxon>Eukaryota</taxon>
        <taxon>Viridiplantae</taxon>
        <taxon>Streptophyta</taxon>
        <taxon>Embryophyta</taxon>
        <taxon>Tracheophyta</taxon>
        <taxon>Spermatophyta</taxon>
        <taxon>Magnoliopsida</taxon>
        <taxon>eudicotyledons</taxon>
        <taxon>Gunneridae</taxon>
        <taxon>Pentapetalae</taxon>
        <taxon>asterids</taxon>
        <taxon>lamiids</taxon>
        <taxon>Solanales</taxon>
        <taxon>Convolvulaceae</taxon>
        <taxon>Cuscuteae</taxon>
        <taxon>Cuscuta</taxon>
        <taxon>Cuscuta subgen. Cuscuta</taxon>
    </lineage>
</organism>
<comment type="caution">
    <text evidence="1">The sequence shown here is derived from an EMBL/GenBank/DDBJ whole genome shotgun (WGS) entry which is preliminary data.</text>
</comment>
<proteinExistence type="predicted"/>
<gene>
    <name evidence="1" type="ORF">CEPIT_LOCUS15402</name>
</gene>
<sequence>MNTQYMIMKAVPHLFSDDNPFACSIL</sequence>
<evidence type="ECO:0000313" key="1">
    <source>
        <dbReference type="EMBL" id="CAH9100821.1"/>
    </source>
</evidence>
<accession>A0AAV0DMB2</accession>
<reference evidence="1" key="1">
    <citation type="submission" date="2022-07" db="EMBL/GenBank/DDBJ databases">
        <authorList>
            <person name="Macas J."/>
            <person name="Novak P."/>
            <person name="Neumann P."/>
        </authorList>
    </citation>
    <scope>NUCLEOTIDE SEQUENCE</scope>
</reference>
<keyword evidence="2" id="KW-1185">Reference proteome</keyword>